<dbReference type="SUPFAM" id="SSF48403">
    <property type="entry name" value="Ankyrin repeat"/>
    <property type="match status" value="1"/>
</dbReference>
<evidence type="ECO:0000313" key="2">
    <source>
        <dbReference type="Proteomes" id="UP000023152"/>
    </source>
</evidence>
<dbReference type="EMBL" id="ASPP01000310">
    <property type="protein sequence ID" value="ETO36771.1"/>
    <property type="molecule type" value="Genomic_DNA"/>
</dbReference>
<dbReference type="AlphaFoldDB" id="X6PEZ1"/>
<comment type="caution">
    <text evidence="1">The sequence shown here is derived from an EMBL/GenBank/DDBJ whole genome shotgun (WGS) entry which is preliminary data.</text>
</comment>
<protein>
    <submittedName>
        <fullName evidence="1">Uncharacterized protein</fullName>
    </submittedName>
</protein>
<keyword evidence="2" id="KW-1185">Reference proteome</keyword>
<sequence length="248" mass="28743">MFEKLLLFFKKISKQKKKVIPSKHTIEGDPKVELLAFAREKQFEKVGLQVLQKWMFEEAIPNVDTHLVDCLLGHGLPVDTTDNNSRTPLFCLVEQNIDVTNPDKAAKKIALIRKLCRLNGTVINRLDNKDRHMLSFPCFRTTEFDIQIANVLLEFGANLLMTLKISDDIYQTLYQHVSEYVTRKDIKECIAQKYQQQIAVSRRKYKRMRAILPNKNASSPNLATSDCKRKDEILNDKLPFQTKLANYK</sequence>
<dbReference type="InterPro" id="IPR036770">
    <property type="entry name" value="Ankyrin_rpt-contain_sf"/>
</dbReference>
<organism evidence="1 2">
    <name type="scientific">Reticulomyxa filosa</name>
    <dbReference type="NCBI Taxonomy" id="46433"/>
    <lineage>
        <taxon>Eukaryota</taxon>
        <taxon>Sar</taxon>
        <taxon>Rhizaria</taxon>
        <taxon>Retaria</taxon>
        <taxon>Foraminifera</taxon>
        <taxon>Monothalamids</taxon>
        <taxon>Reticulomyxidae</taxon>
        <taxon>Reticulomyxa</taxon>
    </lineage>
</organism>
<accession>X6PEZ1</accession>
<dbReference type="Gene3D" id="1.25.40.20">
    <property type="entry name" value="Ankyrin repeat-containing domain"/>
    <property type="match status" value="1"/>
</dbReference>
<gene>
    <name evidence="1" type="ORF">RFI_00291</name>
</gene>
<name>X6PEZ1_RETFI</name>
<reference evidence="1 2" key="1">
    <citation type="journal article" date="2013" name="Curr. Biol.">
        <title>The Genome of the Foraminiferan Reticulomyxa filosa.</title>
        <authorList>
            <person name="Glockner G."/>
            <person name="Hulsmann N."/>
            <person name="Schleicher M."/>
            <person name="Noegel A.A."/>
            <person name="Eichinger L."/>
            <person name="Gallinger C."/>
            <person name="Pawlowski J."/>
            <person name="Sierra R."/>
            <person name="Euteneuer U."/>
            <person name="Pillet L."/>
            <person name="Moustafa A."/>
            <person name="Platzer M."/>
            <person name="Groth M."/>
            <person name="Szafranski K."/>
            <person name="Schliwa M."/>
        </authorList>
    </citation>
    <scope>NUCLEOTIDE SEQUENCE [LARGE SCALE GENOMIC DNA]</scope>
</reference>
<dbReference type="Proteomes" id="UP000023152">
    <property type="component" value="Unassembled WGS sequence"/>
</dbReference>
<evidence type="ECO:0000313" key="1">
    <source>
        <dbReference type="EMBL" id="ETO36771.1"/>
    </source>
</evidence>
<proteinExistence type="predicted"/>